<proteinExistence type="predicted"/>
<comment type="caution">
    <text evidence="1">The sequence shown here is derived from an EMBL/GenBank/DDBJ whole genome shotgun (WGS) entry which is preliminary data.</text>
</comment>
<sequence>MNLFEVETTKGKVYATGRDEFEARDKATAYLKERYFSDGSAMVTSVKFFAEAQPNRTQNKFIH</sequence>
<name>A0A2T0WV65_9BACT</name>
<protein>
    <submittedName>
        <fullName evidence="1">Uncharacterized protein</fullName>
    </submittedName>
</protein>
<dbReference type="EMBL" id="PVTR01000001">
    <property type="protein sequence ID" value="PRY90570.1"/>
    <property type="molecule type" value="Genomic_DNA"/>
</dbReference>
<dbReference type="Proteomes" id="UP000238157">
    <property type="component" value="Unassembled WGS sequence"/>
</dbReference>
<evidence type="ECO:0000313" key="2">
    <source>
        <dbReference type="Proteomes" id="UP000238157"/>
    </source>
</evidence>
<accession>A0A2T0WV65</accession>
<evidence type="ECO:0000313" key="1">
    <source>
        <dbReference type="EMBL" id="PRY90570.1"/>
    </source>
</evidence>
<organism evidence="1 2">
    <name type="scientific">Mongoliibacter ruber</name>
    <dbReference type="NCBI Taxonomy" id="1750599"/>
    <lineage>
        <taxon>Bacteria</taxon>
        <taxon>Pseudomonadati</taxon>
        <taxon>Bacteroidota</taxon>
        <taxon>Cytophagia</taxon>
        <taxon>Cytophagales</taxon>
        <taxon>Cyclobacteriaceae</taxon>
        <taxon>Mongoliibacter</taxon>
    </lineage>
</organism>
<keyword evidence="2" id="KW-1185">Reference proteome</keyword>
<reference evidence="1 2" key="1">
    <citation type="submission" date="2018-03" db="EMBL/GenBank/DDBJ databases">
        <title>Genomic Encyclopedia of Archaeal and Bacterial Type Strains, Phase II (KMG-II): from individual species to whole genera.</title>
        <authorList>
            <person name="Goeker M."/>
        </authorList>
    </citation>
    <scope>NUCLEOTIDE SEQUENCE [LARGE SCALE GENOMIC DNA]</scope>
    <source>
        <strain evidence="1 2">DSM 27929</strain>
    </source>
</reference>
<dbReference type="AlphaFoldDB" id="A0A2T0WV65"/>
<dbReference type="RefSeq" id="WP_106131810.1">
    <property type="nucleotide sequence ID" value="NZ_PVTR01000001.1"/>
</dbReference>
<gene>
    <name evidence="1" type="ORF">CLW00_101233</name>
</gene>